<dbReference type="SUPFAM" id="SSF52283">
    <property type="entry name" value="Formate/glycerate dehydrogenase catalytic domain-like"/>
    <property type="match status" value="1"/>
</dbReference>
<keyword evidence="10" id="KW-0999">Mitochondrion inner membrane</keyword>
<dbReference type="AlphaFoldDB" id="A0A427XFI0"/>
<feature type="transmembrane region" description="Helical" evidence="25">
    <location>
        <begin position="618"/>
        <end position="636"/>
    </location>
</feature>
<comment type="subunit">
    <text evidence="4">Homodimer.</text>
</comment>
<dbReference type="Pfam" id="PF12769">
    <property type="entry name" value="PNTB_4TM"/>
    <property type="match status" value="1"/>
</dbReference>
<dbReference type="PROSITE" id="PS00837">
    <property type="entry name" value="ALADH_PNT_2"/>
    <property type="match status" value="1"/>
</dbReference>
<dbReference type="Pfam" id="PF01262">
    <property type="entry name" value="AlaDh_PNT_C"/>
    <property type="match status" value="1"/>
</dbReference>
<keyword evidence="13" id="KW-1278">Translocase</keyword>
<evidence type="ECO:0000256" key="16">
    <source>
        <dbReference type="ARBA" id="ARBA00023027"/>
    </source>
</evidence>
<dbReference type="NCBIfam" id="TIGR00561">
    <property type="entry name" value="pntA"/>
    <property type="match status" value="1"/>
</dbReference>
<evidence type="ECO:0000256" key="10">
    <source>
        <dbReference type="ARBA" id="ARBA00022792"/>
    </source>
</evidence>
<feature type="transmembrane region" description="Helical" evidence="25">
    <location>
        <begin position="776"/>
        <end position="793"/>
    </location>
</feature>
<evidence type="ECO:0000256" key="21">
    <source>
        <dbReference type="ARBA" id="ARBA00061558"/>
    </source>
</evidence>
<feature type="domain" description="Alanine dehydrogenase/pyridine nucleotide transhydrogenase N-terminal" evidence="27">
    <location>
        <begin position="69"/>
        <end position="203"/>
    </location>
</feature>
<evidence type="ECO:0000256" key="22">
    <source>
        <dbReference type="ARBA" id="ARBA00074145"/>
    </source>
</evidence>
<evidence type="ECO:0000256" key="23">
    <source>
        <dbReference type="ARBA" id="ARBA00079255"/>
    </source>
</evidence>
<comment type="subcellular location">
    <subcellularLocation>
        <location evidence="2">Cell inner membrane</location>
        <topology evidence="2">Multi-pass membrane protein</topology>
    </subcellularLocation>
    <subcellularLocation>
        <location evidence="1">Mitochondrion inner membrane</location>
        <topology evidence="1">Multi-pass membrane protein</topology>
        <orientation evidence="1">Matrix side</orientation>
    </subcellularLocation>
</comment>
<dbReference type="Gene3D" id="3.40.50.720">
    <property type="entry name" value="NAD(P)-binding Rossmann-like Domain"/>
    <property type="match status" value="2"/>
</dbReference>
<dbReference type="GO" id="GO:0005886">
    <property type="term" value="C:plasma membrane"/>
    <property type="evidence" value="ECO:0007669"/>
    <property type="project" value="UniProtKB-SubCell"/>
</dbReference>
<reference evidence="28 29" key="1">
    <citation type="submission" date="2018-11" db="EMBL/GenBank/DDBJ databases">
        <title>Genome sequence of Apiotrichum porosum DSM 27194.</title>
        <authorList>
            <person name="Aliyu H."/>
            <person name="Gorte O."/>
            <person name="Ochsenreither K."/>
        </authorList>
    </citation>
    <scope>NUCLEOTIDE SEQUENCE [LARGE SCALE GENOMIC DNA]</scope>
    <source>
        <strain evidence="28 29">DSM 27194</strain>
    </source>
</reference>
<feature type="region of interest" description="Disordered" evidence="24">
    <location>
        <begin position="39"/>
        <end position="62"/>
    </location>
</feature>
<feature type="transmembrane region" description="Helical" evidence="25">
    <location>
        <begin position="643"/>
        <end position="661"/>
    </location>
</feature>
<comment type="similarity">
    <text evidence="21">In the C-terminal section; belongs to the PNT beta subunit family.</text>
</comment>
<dbReference type="Pfam" id="PF02233">
    <property type="entry name" value="PNTB"/>
    <property type="match status" value="1"/>
</dbReference>
<organism evidence="28 29">
    <name type="scientific">Apiotrichum porosum</name>
    <dbReference type="NCBI Taxonomy" id="105984"/>
    <lineage>
        <taxon>Eukaryota</taxon>
        <taxon>Fungi</taxon>
        <taxon>Dikarya</taxon>
        <taxon>Basidiomycota</taxon>
        <taxon>Agaricomycotina</taxon>
        <taxon>Tremellomycetes</taxon>
        <taxon>Trichosporonales</taxon>
        <taxon>Trichosporonaceae</taxon>
        <taxon>Apiotrichum</taxon>
    </lineage>
</organism>
<dbReference type="Pfam" id="PF05222">
    <property type="entry name" value="AlaDh_PNT_N"/>
    <property type="match status" value="1"/>
</dbReference>
<dbReference type="FunFam" id="3.40.50.720:FF:000028">
    <property type="entry name" value="NAD(P) transhydrogenase subunit alpha"/>
    <property type="match status" value="1"/>
</dbReference>
<evidence type="ECO:0000313" key="29">
    <source>
        <dbReference type="Proteomes" id="UP000279236"/>
    </source>
</evidence>
<dbReference type="InterPro" id="IPR026255">
    <property type="entry name" value="NADP_transhyd_a"/>
</dbReference>
<evidence type="ECO:0000256" key="2">
    <source>
        <dbReference type="ARBA" id="ARBA00004429"/>
    </source>
</evidence>
<evidence type="ECO:0000256" key="5">
    <source>
        <dbReference type="ARBA" id="ARBA00012943"/>
    </source>
</evidence>
<feature type="transmembrane region" description="Helical" evidence="25">
    <location>
        <begin position="552"/>
        <end position="575"/>
    </location>
</feature>
<dbReference type="PROSITE" id="PS00836">
    <property type="entry name" value="ALADH_PNT_1"/>
    <property type="match status" value="1"/>
</dbReference>
<keyword evidence="29" id="KW-1185">Reference proteome</keyword>
<dbReference type="GO" id="GO:0050661">
    <property type="term" value="F:NADP binding"/>
    <property type="evidence" value="ECO:0007669"/>
    <property type="project" value="TreeGrafter"/>
</dbReference>
<keyword evidence="15" id="KW-0007">Acetylation</keyword>
<dbReference type="GO" id="GO:0008750">
    <property type="term" value="F:proton-translocating NAD(P)+ transhydrogenase activity"/>
    <property type="evidence" value="ECO:0007669"/>
    <property type="project" value="UniProtKB-EC"/>
</dbReference>
<dbReference type="InterPro" id="IPR034300">
    <property type="entry name" value="PNTB-like"/>
</dbReference>
<accession>A0A427XFI0</accession>
<evidence type="ECO:0000256" key="17">
    <source>
        <dbReference type="ARBA" id="ARBA00023128"/>
    </source>
</evidence>
<keyword evidence="18 25" id="KW-0472">Membrane</keyword>
<feature type="compositionally biased region" description="Pro residues" evidence="24">
    <location>
        <begin position="44"/>
        <end position="55"/>
    </location>
</feature>
<dbReference type="InterPro" id="IPR008142">
    <property type="entry name" value="AlaDH/PNT_CS1"/>
</dbReference>
<feature type="transmembrane region" description="Helical" evidence="25">
    <location>
        <begin position="829"/>
        <end position="847"/>
    </location>
</feature>
<keyword evidence="9" id="KW-0547">Nucleotide-binding</keyword>
<protein>
    <recommendedName>
        <fullName evidence="22">NAD(P) transhydrogenase, mitochondrial</fullName>
        <ecNumber evidence="5">7.1.1.1</ecNumber>
    </recommendedName>
    <alternativeName>
        <fullName evidence="23">Nicotinamide nucleotide transhydrogenase</fullName>
    </alternativeName>
</protein>
<dbReference type="PANTHER" id="PTHR10160">
    <property type="entry name" value="NAD(P) TRANSHYDROGENASE"/>
    <property type="match status" value="1"/>
</dbReference>
<evidence type="ECO:0000259" key="27">
    <source>
        <dbReference type="SMART" id="SM01003"/>
    </source>
</evidence>
<evidence type="ECO:0000256" key="9">
    <source>
        <dbReference type="ARBA" id="ARBA00022741"/>
    </source>
</evidence>
<dbReference type="GO" id="GO:0016491">
    <property type="term" value="F:oxidoreductase activity"/>
    <property type="evidence" value="ECO:0007669"/>
    <property type="project" value="InterPro"/>
</dbReference>
<sequence>MLVADLASARVLRSAALGLRPACSRRWLQVPARRDAQAALKVPDLPPPPPPPPKTPSGEGIPYSQLTIGVPRETFPNEARVGVTPTGVAFLKKQGFAHVLVERGAGEKSTFTDAAYAAAGAEIVPDGSGYEGDIVLQVRPPSEKQVALLRPDQTLVSFIYPGINKNLVEEIRETGATAFAMDAVPRISRAQVFDALSSMANTAGYRAVLEAGNVFGRFFTGQVTAAGKIPPAKVLVIGAGVAGLSAITTAKRMGAIVRGFDTRPVAKEQVESLGAEFLTVAIEEDGSGVGGYAKEMSQAFLDAEMALFADQAKDVDIIITTALIPGKPAPKLLLKEHVEAMKPGSVVVDLAAETGGNCELTVPGKRVNHNGVTILGYTDLPSRLPAQSSSLYSNNITKFLVSIGEKGHYGINYEDEVVRGAIVTRDREILWPAPRPTTPPAATIAPPKPTVMIEDSKTALTPWQSSVRAATTTTVGMGTVLGLGAVTSPAFMTMFNTLGLAGLVGFRAVWNVAPALHSPLMSVTNALSGLVGVGGLFAMGGGMLPYTFPQCLGAISVLLANLNIFGGFLITKRMLDLFRRPGDPPEYGWLYAIPGVLFAAGLLWAWQNDEAGLTEAGYTVATFLCIGALTGLSAQATARTGNILGMLGVFVGVVTTLLAVGFTTEQLAQVAMVTALGGGAGLAIGRRVSPMALPQTVAALHSVVGLAAMLTSAAVVLEADTSKHGGELTPLLLATAYLGVLIGGVTFTGSIVAFLKLAGKVSSKPLILPGRHAINVGLVSTNALTMGAFMTMAPAAPAIGAALLAGNAVLSCIQGYTTSAAIGGADMPVLVTVLNAYSGFALVAEGFMLDNMLLTATGSLIGASGSILSYIMCQAMNRSLANVIFGGIATNNAVNDSTKGLTVAKTNIDEVVDMLGNAESVIIVPGYGMAVAKAQYAISDMVASLRARGINVRFGIHPVAGRMPGQCNVLLAEAGVPYDVVLEMDEINDDFKQTDVVLCIGANDTINPIALEPGSPIAGMPVLNVWNAKNVVVMKRGMAAGYAEVPNPLFFYPNTKMLFGDAKATCDQLSKGLTTTPDK</sequence>
<evidence type="ECO:0000256" key="15">
    <source>
        <dbReference type="ARBA" id="ARBA00022990"/>
    </source>
</evidence>
<feature type="transmembrane region" description="Helical" evidence="25">
    <location>
        <begin position="853"/>
        <end position="873"/>
    </location>
</feature>
<dbReference type="SMART" id="SM01003">
    <property type="entry name" value="AlaDh_PNT_N"/>
    <property type="match status" value="1"/>
</dbReference>
<proteinExistence type="inferred from homology"/>
<feature type="transmembrane region" description="Helical" evidence="25">
    <location>
        <begin position="799"/>
        <end position="817"/>
    </location>
</feature>
<comment type="similarity">
    <text evidence="3">In the N-terminal section; belongs to the AlaDH/PNT family.</text>
</comment>
<feature type="transmembrane region" description="Helical" evidence="25">
    <location>
        <begin position="667"/>
        <end position="685"/>
    </location>
</feature>
<keyword evidence="14 25" id="KW-1133">Transmembrane helix</keyword>
<dbReference type="InterPro" id="IPR024605">
    <property type="entry name" value="NADP_transhyd_a_C"/>
</dbReference>
<dbReference type="InterPro" id="IPR007886">
    <property type="entry name" value="AlaDH/PNT_N"/>
</dbReference>
<evidence type="ECO:0000256" key="8">
    <source>
        <dbReference type="ARBA" id="ARBA00022692"/>
    </source>
</evidence>
<comment type="caution">
    <text evidence="28">The sequence shown here is derived from an EMBL/GenBank/DDBJ whole genome shotgun (WGS) entry which is preliminary data.</text>
</comment>
<evidence type="ECO:0000256" key="12">
    <source>
        <dbReference type="ARBA" id="ARBA00022946"/>
    </source>
</evidence>
<evidence type="ECO:0000256" key="20">
    <source>
        <dbReference type="ARBA" id="ARBA00054910"/>
    </source>
</evidence>
<evidence type="ECO:0000256" key="1">
    <source>
        <dbReference type="ARBA" id="ARBA00004292"/>
    </source>
</evidence>
<dbReference type="STRING" id="105984.A0A427XFI0"/>
<dbReference type="InterPro" id="IPR029035">
    <property type="entry name" value="DHS-like_NAD/FAD-binding_dom"/>
</dbReference>
<comment type="catalytic activity">
    <reaction evidence="19">
        <text>NAD(+) + NADPH + H(+)(in) = NADH + NADP(+) + H(+)(out)</text>
        <dbReference type="Rhea" id="RHEA:47992"/>
        <dbReference type="ChEBI" id="CHEBI:15378"/>
        <dbReference type="ChEBI" id="CHEBI:57540"/>
        <dbReference type="ChEBI" id="CHEBI:57783"/>
        <dbReference type="ChEBI" id="CHEBI:57945"/>
        <dbReference type="ChEBI" id="CHEBI:58349"/>
        <dbReference type="EC" id="7.1.1.1"/>
    </reaction>
</comment>
<evidence type="ECO:0000256" key="7">
    <source>
        <dbReference type="ARBA" id="ARBA00022519"/>
    </source>
</evidence>
<dbReference type="InterPro" id="IPR008143">
    <property type="entry name" value="Ala_DH/PNT_CS2"/>
</dbReference>
<dbReference type="OrthoDB" id="37244at2759"/>
<keyword evidence="8 25" id="KW-0812">Transmembrane</keyword>
<evidence type="ECO:0000313" key="28">
    <source>
        <dbReference type="EMBL" id="RSH77586.1"/>
    </source>
</evidence>
<evidence type="ECO:0000259" key="26">
    <source>
        <dbReference type="SMART" id="SM01002"/>
    </source>
</evidence>
<dbReference type="SUPFAM" id="SSF51735">
    <property type="entry name" value="NAD(P)-binding Rossmann-fold domains"/>
    <property type="match status" value="1"/>
</dbReference>
<keyword evidence="6" id="KW-1003">Cell membrane</keyword>
<dbReference type="PANTHER" id="PTHR10160:SF19">
    <property type="entry name" value="PROTON-TRANSLOCATING NAD(P)(+) TRANSHYDROGENASE"/>
    <property type="match status" value="1"/>
</dbReference>
<dbReference type="SMART" id="SM01002">
    <property type="entry name" value="AlaDh_PNT_C"/>
    <property type="match status" value="1"/>
</dbReference>
<keyword evidence="7" id="KW-0997">Cell inner membrane</keyword>
<feature type="transmembrane region" description="Helical" evidence="25">
    <location>
        <begin position="731"/>
        <end position="755"/>
    </location>
</feature>
<feature type="transmembrane region" description="Helical" evidence="25">
    <location>
        <begin position="490"/>
        <end position="510"/>
    </location>
</feature>
<evidence type="ECO:0000256" key="19">
    <source>
        <dbReference type="ARBA" id="ARBA00048202"/>
    </source>
</evidence>
<evidence type="ECO:0000256" key="14">
    <source>
        <dbReference type="ARBA" id="ARBA00022989"/>
    </source>
</evidence>
<evidence type="ECO:0000256" key="11">
    <source>
        <dbReference type="ARBA" id="ARBA00022857"/>
    </source>
</evidence>
<evidence type="ECO:0000256" key="6">
    <source>
        <dbReference type="ARBA" id="ARBA00022475"/>
    </source>
</evidence>
<dbReference type="Gene3D" id="3.40.50.1220">
    <property type="entry name" value="TPP-binding domain"/>
    <property type="match status" value="1"/>
</dbReference>
<dbReference type="EMBL" id="RSCE01000015">
    <property type="protein sequence ID" value="RSH77586.1"/>
    <property type="molecule type" value="Genomic_DNA"/>
</dbReference>
<keyword evidence="12" id="KW-0809">Transit peptide</keyword>
<dbReference type="InterPro" id="IPR036291">
    <property type="entry name" value="NAD(P)-bd_dom_sf"/>
</dbReference>
<dbReference type="EC" id="7.1.1.1" evidence="5"/>
<evidence type="ECO:0000256" key="13">
    <source>
        <dbReference type="ARBA" id="ARBA00022967"/>
    </source>
</evidence>
<dbReference type="CDD" id="cd05304">
    <property type="entry name" value="Rubrum_tdh"/>
    <property type="match status" value="1"/>
</dbReference>
<comment type="function">
    <text evidence="20">The transhydrogenation between NADH and NADP is coupled to respiration and ATP hydrolysis and functions as a proton pump across the membrane. May play a role in reactive oxygen species (ROS) detoxification in the adrenal gland.</text>
</comment>
<feature type="transmembrane region" description="Helical" evidence="25">
    <location>
        <begin position="587"/>
        <end position="606"/>
    </location>
</feature>
<evidence type="ECO:0000256" key="3">
    <source>
        <dbReference type="ARBA" id="ARBA00005624"/>
    </source>
</evidence>
<dbReference type="Proteomes" id="UP000279236">
    <property type="component" value="Unassembled WGS sequence"/>
</dbReference>
<name>A0A427XFI0_9TREE</name>
<evidence type="ECO:0000256" key="25">
    <source>
        <dbReference type="SAM" id="Phobius"/>
    </source>
</evidence>
<evidence type="ECO:0000256" key="4">
    <source>
        <dbReference type="ARBA" id="ARBA00011738"/>
    </source>
</evidence>
<dbReference type="FunFam" id="3.40.50.1220:FF:000002">
    <property type="entry name" value="NAD(P) transhydrogenase subunit beta"/>
    <property type="match status" value="1"/>
</dbReference>
<dbReference type="SUPFAM" id="SSF52467">
    <property type="entry name" value="DHS-like NAD/FAD-binding domain"/>
    <property type="match status" value="1"/>
</dbReference>
<feature type="transmembrane region" description="Helical" evidence="25">
    <location>
        <begin position="697"/>
        <end position="719"/>
    </location>
</feature>
<keyword evidence="16" id="KW-0520">NAD</keyword>
<feature type="transmembrane region" description="Helical" evidence="25">
    <location>
        <begin position="522"/>
        <end position="546"/>
    </location>
</feature>
<dbReference type="GeneID" id="39587689"/>
<keyword evidence="11" id="KW-0521">NADP</keyword>
<feature type="domain" description="Alanine dehydrogenase/pyridine nucleotide transhydrogenase NAD(H)-binding" evidence="26">
    <location>
        <begin position="212"/>
        <end position="376"/>
    </location>
</feature>
<dbReference type="GO" id="GO:0005743">
    <property type="term" value="C:mitochondrial inner membrane"/>
    <property type="evidence" value="ECO:0007669"/>
    <property type="project" value="UniProtKB-SubCell"/>
</dbReference>
<dbReference type="NCBIfam" id="NF006942">
    <property type="entry name" value="PRK09424.1"/>
    <property type="match status" value="1"/>
</dbReference>
<dbReference type="GO" id="GO:0006740">
    <property type="term" value="P:NADPH regeneration"/>
    <property type="evidence" value="ECO:0007669"/>
    <property type="project" value="TreeGrafter"/>
</dbReference>
<evidence type="ECO:0000256" key="24">
    <source>
        <dbReference type="SAM" id="MobiDB-lite"/>
    </source>
</evidence>
<gene>
    <name evidence="28" type="ORF">EHS24_003146</name>
</gene>
<keyword evidence="17" id="KW-0496">Mitochondrion</keyword>
<dbReference type="RefSeq" id="XP_028472733.1">
    <property type="nucleotide sequence ID" value="XM_028618845.1"/>
</dbReference>
<evidence type="ECO:0000256" key="18">
    <source>
        <dbReference type="ARBA" id="ARBA00023136"/>
    </source>
</evidence>
<dbReference type="InterPro" id="IPR007698">
    <property type="entry name" value="AlaDH/PNT_NAD(H)-bd"/>
</dbReference>